<dbReference type="EMBL" id="PDCK01000042">
    <property type="protein sequence ID" value="PRQ40779.1"/>
    <property type="molecule type" value="Genomic_DNA"/>
</dbReference>
<dbReference type="SUPFAM" id="SSF55895">
    <property type="entry name" value="Ribonuclease Rh-like"/>
    <property type="match status" value="1"/>
</dbReference>
<evidence type="ECO:0000313" key="4">
    <source>
        <dbReference type="Proteomes" id="UP000238479"/>
    </source>
</evidence>
<comment type="caution">
    <text evidence="3">The sequence shown here is derived from an EMBL/GenBank/DDBJ whole genome shotgun (WGS) entry which is preliminary data.</text>
</comment>
<keyword evidence="4" id="KW-1185">Reference proteome</keyword>
<organism evidence="3 4">
    <name type="scientific">Rosa chinensis</name>
    <name type="common">China rose</name>
    <dbReference type="NCBI Taxonomy" id="74649"/>
    <lineage>
        <taxon>Eukaryota</taxon>
        <taxon>Viridiplantae</taxon>
        <taxon>Streptophyta</taxon>
        <taxon>Embryophyta</taxon>
        <taxon>Tracheophyta</taxon>
        <taxon>Spermatophyta</taxon>
        <taxon>Magnoliopsida</taxon>
        <taxon>eudicotyledons</taxon>
        <taxon>Gunneridae</taxon>
        <taxon>Pentapetalae</taxon>
        <taxon>rosids</taxon>
        <taxon>fabids</taxon>
        <taxon>Rosales</taxon>
        <taxon>Rosaceae</taxon>
        <taxon>Rosoideae</taxon>
        <taxon>Rosoideae incertae sedis</taxon>
        <taxon>Rosa</taxon>
    </lineage>
</organism>
<keyword evidence="2" id="KW-0325">Glycoprotein</keyword>
<dbReference type="EC" id="3.1.27.1" evidence="3"/>
<accession>A0A2P6R330</accession>
<dbReference type="STRING" id="74649.A0A2P6R330"/>
<dbReference type="Gene3D" id="3.90.730.10">
    <property type="entry name" value="Ribonuclease T2-like"/>
    <property type="match status" value="1"/>
</dbReference>
<reference evidence="3 4" key="1">
    <citation type="journal article" date="2018" name="Nat. Genet.">
        <title>The Rosa genome provides new insights in the design of modern roses.</title>
        <authorList>
            <person name="Bendahmane M."/>
        </authorList>
    </citation>
    <scope>NUCLEOTIDE SEQUENCE [LARGE SCALE GENOMIC DNA]</scope>
    <source>
        <strain evidence="4">cv. Old Blush</strain>
    </source>
</reference>
<dbReference type="Proteomes" id="UP000238479">
    <property type="component" value="Chromosome 4"/>
</dbReference>
<evidence type="ECO:0000256" key="2">
    <source>
        <dbReference type="ARBA" id="ARBA00023180"/>
    </source>
</evidence>
<dbReference type="AlphaFoldDB" id="A0A2P6R330"/>
<keyword evidence="1" id="KW-0732">Signal</keyword>
<proteinExistence type="predicted"/>
<dbReference type="InterPro" id="IPR036430">
    <property type="entry name" value="RNase_T2-like_sf"/>
</dbReference>
<gene>
    <name evidence="3" type="ORF">RchiOBHm_Chr4g0439751</name>
</gene>
<dbReference type="GO" id="GO:0016787">
    <property type="term" value="F:hydrolase activity"/>
    <property type="evidence" value="ECO:0007669"/>
    <property type="project" value="UniProtKB-KW"/>
</dbReference>
<protein>
    <submittedName>
        <fullName evidence="3">Putative ribonuclease T(2)</fullName>
        <ecNumber evidence="3">3.1.27.1</ecNumber>
    </submittedName>
</protein>
<evidence type="ECO:0000256" key="1">
    <source>
        <dbReference type="ARBA" id="ARBA00022729"/>
    </source>
</evidence>
<keyword evidence="3" id="KW-0378">Hydrolase</keyword>
<dbReference type="Gramene" id="PRQ40779">
    <property type="protein sequence ID" value="PRQ40779"/>
    <property type="gene ID" value="RchiOBHm_Chr4g0439751"/>
</dbReference>
<evidence type="ECO:0000313" key="3">
    <source>
        <dbReference type="EMBL" id="PRQ40779.1"/>
    </source>
</evidence>
<dbReference type="GO" id="GO:0033897">
    <property type="term" value="F:ribonuclease T2 activity"/>
    <property type="evidence" value="ECO:0007669"/>
    <property type="project" value="InterPro"/>
</dbReference>
<dbReference type="GO" id="GO:0003723">
    <property type="term" value="F:RNA binding"/>
    <property type="evidence" value="ECO:0007669"/>
    <property type="project" value="InterPro"/>
</dbReference>
<name>A0A2P6R330_ROSCH</name>
<sequence>MGKFNLNSLIINNLQSSFGLRSVGIECNEDAHGNSQFSQVYLCIDPSGYSLTDCPVLPDAKCSNSVVFPSF</sequence>